<dbReference type="AlphaFoldDB" id="A0A6P8EIQ6"/>
<dbReference type="GO" id="GO:0004523">
    <property type="term" value="F:RNA-DNA hybrid ribonuclease activity"/>
    <property type="evidence" value="ECO:0007669"/>
    <property type="project" value="InterPro"/>
</dbReference>
<dbReference type="InterPro" id="IPR036397">
    <property type="entry name" value="RNaseH_sf"/>
</dbReference>
<dbReference type="PROSITE" id="PS50879">
    <property type="entry name" value="RNASE_H_1"/>
    <property type="match status" value="1"/>
</dbReference>
<reference evidence="2" key="1">
    <citation type="journal article" date="2020" name="Plant Biotechnol. J.">
        <title>The pomegranate (Punica granatum L.) draft genome dissects genetic divergence between soft- and hard-seeded cultivars.</title>
        <authorList>
            <person name="Luo X."/>
            <person name="Li H."/>
            <person name="Wu Z."/>
            <person name="Yao W."/>
            <person name="Zhao P."/>
            <person name="Cao D."/>
            <person name="Yu H."/>
            <person name="Li K."/>
            <person name="Poudel K."/>
            <person name="Zhao D."/>
            <person name="Zhang F."/>
            <person name="Xia X."/>
            <person name="Chen L."/>
            <person name="Wang Q."/>
            <person name="Jing D."/>
            <person name="Cao S."/>
        </authorList>
    </citation>
    <scope>NUCLEOTIDE SEQUENCE [LARGE SCALE GENOMIC DNA]</scope>
    <source>
        <strain evidence="2">cv. Tunisia</strain>
    </source>
</reference>
<dbReference type="RefSeq" id="XP_031406314.1">
    <property type="nucleotide sequence ID" value="XM_031550454.1"/>
</dbReference>
<gene>
    <name evidence="3" type="primary">LOC116214937</name>
</gene>
<dbReference type="Proteomes" id="UP000515151">
    <property type="component" value="Chromosome 7"/>
</dbReference>
<feature type="domain" description="RNase H type-1" evidence="1">
    <location>
        <begin position="127"/>
        <end position="258"/>
    </location>
</feature>
<evidence type="ECO:0000313" key="2">
    <source>
        <dbReference type="Proteomes" id="UP000515151"/>
    </source>
</evidence>
<dbReference type="SUPFAM" id="SSF53098">
    <property type="entry name" value="Ribonuclease H-like"/>
    <property type="match status" value="1"/>
</dbReference>
<dbReference type="FunFam" id="3.30.420.10:FF:000076">
    <property type="entry name" value="RBR-type E3 ubiquitin transferase"/>
    <property type="match status" value="1"/>
</dbReference>
<accession>A0A6P8EIQ6</accession>
<proteinExistence type="predicted"/>
<evidence type="ECO:0000259" key="1">
    <source>
        <dbReference type="PROSITE" id="PS50879"/>
    </source>
</evidence>
<dbReference type="CDD" id="cd09279">
    <property type="entry name" value="RNase_HI_like"/>
    <property type="match status" value="1"/>
</dbReference>
<dbReference type="Pfam" id="PF13456">
    <property type="entry name" value="RVT_3"/>
    <property type="match status" value="1"/>
</dbReference>
<protein>
    <submittedName>
        <fullName evidence="3">Uncharacterized protein LOC116214937 isoform X5</fullName>
    </submittedName>
</protein>
<dbReference type="GeneID" id="116214937"/>
<dbReference type="Gene3D" id="3.30.420.10">
    <property type="entry name" value="Ribonuclease H-like superfamily/Ribonuclease H"/>
    <property type="match status" value="1"/>
</dbReference>
<dbReference type="Gene3D" id="3.40.970.10">
    <property type="entry name" value="Ribonuclease H1, N-terminal domain"/>
    <property type="match status" value="1"/>
</dbReference>
<dbReference type="PANTHER" id="PTHR46387:SF40">
    <property type="entry name" value="POLYNUCLEOTIDYL TRANSFERASE, RIBONUCLEASE H-LIKE SUPERFAMILY PROTEIN"/>
    <property type="match status" value="1"/>
</dbReference>
<dbReference type="InterPro" id="IPR037056">
    <property type="entry name" value="RNase_H1_N_sf"/>
</dbReference>
<evidence type="ECO:0000313" key="3">
    <source>
        <dbReference type="RefSeq" id="XP_031406314.1"/>
    </source>
</evidence>
<dbReference type="GO" id="GO:0003676">
    <property type="term" value="F:nucleic acid binding"/>
    <property type="evidence" value="ECO:0007669"/>
    <property type="project" value="InterPro"/>
</dbReference>
<dbReference type="InterPro" id="IPR012337">
    <property type="entry name" value="RNaseH-like_sf"/>
</dbReference>
<dbReference type="InterPro" id="IPR002156">
    <property type="entry name" value="RNaseH_domain"/>
</dbReference>
<sequence length="271" mass="29768">MEDEKNAFYVVRKGDVIGIYRNLLDCQDQAGSSISSPSVSVYKGYHLSKDTEDYLKSQGLKNALYTINAADVKNDIFSQLVPCPFQASMMYQQPSSSGGVQFKEPPAKRSGEMLQLDSYQVVGATSILVSCTLEFDGASRGNPGLAGAGAVLRAENGTVVHRLREGVGIATNNVAEYRGLILGLRYALERGFKNIRVQGDSKLVCMQVQGLWKIKNQNMANLCKVAKELKEKFASFEIKHVLREFNSEADAQANLAVNLRDGQVEVTCNRK</sequence>
<reference evidence="3" key="2">
    <citation type="submission" date="2025-08" db="UniProtKB">
        <authorList>
            <consortium name="RefSeq"/>
        </authorList>
    </citation>
    <scope>IDENTIFICATION</scope>
    <source>
        <tissue evidence="3">Leaf</tissue>
    </source>
</reference>
<dbReference type="PANTHER" id="PTHR46387">
    <property type="entry name" value="POLYNUCLEOTIDYL TRANSFERASE, RIBONUCLEASE H-LIKE SUPERFAMILY PROTEIN"/>
    <property type="match status" value="1"/>
</dbReference>
<name>A0A6P8EIQ6_PUNGR</name>
<keyword evidence="2" id="KW-1185">Reference proteome</keyword>
<organism evidence="2 3">
    <name type="scientific">Punica granatum</name>
    <name type="common">Pomegranate</name>
    <dbReference type="NCBI Taxonomy" id="22663"/>
    <lineage>
        <taxon>Eukaryota</taxon>
        <taxon>Viridiplantae</taxon>
        <taxon>Streptophyta</taxon>
        <taxon>Embryophyta</taxon>
        <taxon>Tracheophyta</taxon>
        <taxon>Spermatophyta</taxon>
        <taxon>Magnoliopsida</taxon>
        <taxon>eudicotyledons</taxon>
        <taxon>Gunneridae</taxon>
        <taxon>Pentapetalae</taxon>
        <taxon>rosids</taxon>
        <taxon>malvids</taxon>
        <taxon>Myrtales</taxon>
        <taxon>Lythraceae</taxon>
        <taxon>Punica</taxon>
    </lineage>
</organism>